<keyword evidence="3" id="KW-0862">Zinc</keyword>
<dbReference type="Gene3D" id="1.20.120.910">
    <property type="entry name" value="DksA, coiled-coil domain"/>
    <property type="match status" value="1"/>
</dbReference>
<feature type="region of interest" description="Disordered" evidence="5">
    <location>
        <begin position="30"/>
        <end position="51"/>
    </location>
</feature>
<keyword evidence="2" id="KW-0863">Zinc-finger</keyword>
<dbReference type="Proteomes" id="UP000521868">
    <property type="component" value="Unassembled WGS sequence"/>
</dbReference>
<dbReference type="EMBL" id="VTOX01000002">
    <property type="protein sequence ID" value="NKE65688.1"/>
    <property type="molecule type" value="Genomic_DNA"/>
</dbReference>
<evidence type="ECO:0000256" key="3">
    <source>
        <dbReference type="ARBA" id="ARBA00022833"/>
    </source>
</evidence>
<dbReference type="PANTHER" id="PTHR33823">
    <property type="entry name" value="RNA POLYMERASE-BINDING TRANSCRIPTION FACTOR DKSA-RELATED"/>
    <property type="match status" value="1"/>
</dbReference>
<dbReference type="GO" id="GO:0008270">
    <property type="term" value="F:zinc ion binding"/>
    <property type="evidence" value="ECO:0007669"/>
    <property type="project" value="UniProtKB-KW"/>
</dbReference>
<feature type="zinc finger region" description="dksA C4-type" evidence="4">
    <location>
        <begin position="139"/>
        <end position="163"/>
    </location>
</feature>
<dbReference type="AlphaFoldDB" id="A0A7X6DEQ4"/>
<protein>
    <submittedName>
        <fullName evidence="7">TraR/DksA family transcriptional regulator</fullName>
    </submittedName>
</protein>
<keyword evidence="1" id="KW-0479">Metal-binding</keyword>
<organism evidence="7 8">
    <name type="scientific">Ramlibacter lithotrophicus</name>
    <dbReference type="NCBI Taxonomy" id="2606681"/>
    <lineage>
        <taxon>Bacteria</taxon>
        <taxon>Pseudomonadati</taxon>
        <taxon>Pseudomonadota</taxon>
        <taxon>Betaproteobacteria</taxon>
        <taxon>Burkholderiales</taxon>
        <taxon>Comamonadaceae</taxon>
        <taxon>Ramlibacter</taxon>
    </lineage>
</organism>
<evidence type="ECO:0000256" key="5">
    <source>
        <dbReference type="SAM" id="MobiDB-lite"/>
    </source>
</evidence>
<reference evidence="7 8" key="1">
    <citation type="journal article" date="2020" name="Nature">
        <title>Bacterial chemolithoautotrophy via manganese oxidation.</title>
        <authorList>
            <person name="Yu H."/>
            <person name="Leadbetter J.R."/>
        </authorList>
    </citation>
    <scope>NUCLEOTIDE SEQUENCE [LARGE SCALE GENOMIC DNA]</scope>
    <source>
        <strain evidence="7 8">RBP-1</strain>
    </source>
</reference>
<feature type="domain" description="Zinc finger DksA/TraR C4-type" evidence="6">
    <location>
        <begin position="135"/>
        <end position="169"/>
    </location>
</feature>
<dbReference type="SUPFAM" id="SSF57716">
    <property type="entry name" value="Glucocorticoid receptor-like (DNA-binding domain)"/>
    <property type="match status" value="1"/>
</dbReference>
<sequence>MTLPFDAPARGRSPRRAQFRLVLRRGVAIVPDQGQPRASPTQSEDPEAPMDTYSRTLAPRFAQLLAQRESELRAILRPIGEVAVQGPGAQEREVLDFKDMAVEETQSVVDEAKADHALEELELVLAARRRLADQSYGECLDCGEPIDLRRLVAMPATRFCTACQDVHEHGRAIEARRFANHAGKSRP</sequence>
<keyword evidence="8" id="KW-1185">Reference proteome</keyword>
<accession>A0A7X6DEQ4</accession>
<dbReference type="Pfam" id="PF01258">
    <property type="entry name" value="zf-dskA_traR"/>
    <property type="match status" value="1"/>
</dbReference>
<evidence type="ECO:0000259" key="6">
    <source>
        <dbReference type="Pfam" id="PF01258"/>
    </source>
</evidence>
<evidence type="ECO:0000256" key="2">
    <source>
        <dbReference type="ARBA" id="ARBA00022771"/>
    </source>
</evidence>
<evidence type="ECO:0000313" key="7">
    <source>
        <dbReference type="EMBL" id="NKE65688.1"/>
    </source>
</evidence>
<proteinExistence type="predicted"/>
<evidence type="ECO:0000256" key="4">
    <source>
        <dbReference type="PROSITE-ProRule" id="PRU00510"/>
    </source>
</evidence>
<gene>
    <name evidence="7" type="ORF">RAMLITH_07620</name>
</gene>
<dbReference type="InterPro" id="IPR000962">
    <property type="entry name" value="Znf_DskA_TraR"/>
</dbReference>
<evidence type="ECO:0000256" key="1">
    <source>
        <dbReference type="ARBA" id="ARBA00022723"/>
    </source>
</evidence>
<dbReference type="PANTHER" id="PTHR33823:SF4">
    <property type="entry name" value="GENERAL STRESS PROTEIN 16O"/>
    <property type="match status" value="1"/>
</dbReference>
<name>A0A7X6DEQ4_9BURK</name>
<evidence type="ECO:0000313" key="8">
    <source>
        <dbReference type="Proteomes" id="UP000521868"/>
    </source>
</evidence>
<dbReference type="PROSITE" id="PS51128">
    <property type="entry name" value="ZF_DKSA_2"/>
    <property type="match status" value="1"/>
</dbReference>
<comment type="caution">
    <text evidence="7">The sequence shown here is derived from an EMBL/GenBank/DDBJ whole genome shotgun (WGS) entry which is preliminary data.</text>
</comment>